<dbReference type="Proteomes" id="UP000735302">
    <property type="component" value="Unassembled WGS sequence"/>
</dbReference>
<evidence type="ECO:0000313" key="1">
    <source>
        <dbReference type="EMBL" id="GFO39175.1"/>
    </source>
</evidence>
<protein>
    <submittedName>
        <fullName evidence="1">Uncharacterized protein</fullName>
    </submittedName>
</protein>
<sequence>MRTQVDKCAGQPALIRRAQNKCLKCLSYLRPMRGVNCKLETLVTVECTKDFTCGHMGGRYIVCHTGGKYVVGHVDGKYMVGHKGGKYVVGHMGGKYVVCHIKGNYMVGHMGG</sequence>
<dbReference type="AlphaFoldDB" id="A0AAV4D4U2"/>
<comment type="caution">
    <text evidence="1">The sequence shown here is derived from an EMBL/GenBank/DDBJ whole genome shotgun (WGS) entry which is preliminary data.</text>
</comment>
<accession>A0AAV4D4U2</accession>
<organism evidence="1 2">
    <name type="scientific">Plakobranchus ocellatus</name>
    <dbReference type="NCBI Taxonomy" id="259542"/>
    <lineage>
        <taxon>Eukaryota</taxon>
        <taxon>Metazoa</taxon>
        <taxon>Spiralia</taxon>
        <taxon>Lophotrochozoa</taxon>
        <taxon>Mollusca</taxon>
        <taxon>Gastropoda</taxon>
        <taxon>Heterobranchia</taxon>
        <taxon>Euthyneura</taxon>
        <taxon>Panpulmonata</taxon>
        <taxon>Sacoglossa</taxon>
        <taxon>Placobranchoidea</taxon>
        <taxon>Plakobranchidae</taxon>
        <taxon>Plakobranchus</taxon>
    </lineage>
</organism>
<name>A0AAV4D4U2_9GAST</name>
<evidence type="ECO:0000313" key="2">
    <source>
        <dbReference type="Proteomes" id="UP000735302"/>
    </source>
</evidence>
<reference evidence="1 2" key="1">
    <citation type="journal article" date="2021" name="Elife">
        <title>Chloroplast acquisition without the gene transfer in kleptoplastic sea slugs, Plakobranchus ocellatus.</title>
        <authorList>
            <person name="Maeda T."/>
            <person name="Takahashi S."/>
            <person name="Yoshida T."/>
            <person name="Shimamura S."/>
            <person name="Takaki Y."/>
            <person name="Nagai Y."/>
            <person name="Toyoda A."/>
            <person name="Suzuki Y."/>
            <person name="Arimoto A."/>
            <person name="Ishii H."/>
            <person name="Satoh N."/>
            <person name="Nishiyama T."/>
            <person name="Hasebe M."/>
            <person name="Maruyama T."/>
            <person name="Minagawa J."/>
            <person name="Obokata J."/>
            <person name="Shigenobu S."/>
        </authorList>
    </citation>
    <scope>NUCLEOTIDE SEQUENCE [LARGE SCALE GENOMIC DNA]</scope>
</reference>
<gene>
    <name evidence="1" type="ORF">PoB_006568000</name>
</gene>
<dbReference type="EMBL" id="BLXT01007446">
    <property type="protein sequence ID" value="GFO39175.1"/>
    <property type="molecule type" value="Genomic_DNA"/>
</dbReference>
<keyword evidence="2" id="KW-1185">Reference proteome</keyword>
<proteinExistence type="predicted"/>